<organism evidence="1 2">
    <name type="scientific">Paenibacillus mesotrionivorans</name>
    <dbReference type="NCBI Taxonomy" id="3160968"/>
    <lineage>
        <taxon>Bacteria</taxon>
        <taxon>Bacillati</taxon>
        <taxon>Bacillota</taxon>
        <taxon>Bacilli</taxon>
        <taxon>Bacillales</taxon>
        <taxon>Paenibacillaceae</taxon>
        <taxon>Paenibacillus</taxon>
    </lineage>
</organism>
<evidence type="ECO:0000313" key="1">
    <source>
        <dbReference type="EMBL" id="MFM9328286.1"/>
    </source>
</evidence>
<name>A0ACC7NW27_9BACL</name>
<reference evidence="1" key="1">
    <citation type="submission" date="2024-12" db="EMBL/GenBank/DDBJ databases">
        <authorList>
            <person name="Wu N."/>
        </authorList>
    </citation>
    <scope>NUCLEOTIDE SEQUENCE</scope>
    <source>
        <strain evidence="1">P15</strain>
    </source>
</reference>
<protein>
    <submittedName>
        <fullName evidence="1">Uncharacterized protein</fullName>
    </submittedName>
</protein>
<proteinExistence type="predicted"/>
<comment type="caution">
    <text evidence="1">The sequence shown here is derived from an EMBL/GenBank/DDBJ whole genome shotgun (WGS) entry which is preliminary data.</text>
</comment>
<dbReference type="Proteomes" id="UP001631969">
    <property type="component" value="Unassembled WGS sequence"/>
</dbReference>
<dbReference type="EMBL" id="JBJURJ010000004">
    <property type="protein sequence ID" value="MFM9328286.1"/>
    <property type="molecule type" value="Genomic_DNA"/>
</dbReference>
<keyword evidence="2" id="KW-1185">Reference proteome</keyword>
<accession>A0ACC7NW27</accession>
<evidence type="ECO:0000313" key="2">
    <source>
        <dbReference type="Proteomes" id="UP001631969"/>
    </source>
</evidence>
<sequence>MSHEKKRRRSGDWWEIFPEVILELIPALFKGMLRLVRSIFD</sequence>
<gene>
    <name evidence="1" type="ORF">ACI1P1_08315</name>
</gene>